<evidence type="ECO:0008006" key="3">
    <source>
        <dbReference type="Google" id="ProtNLM"/>
    </source>
</evidence>
<sequence>MPSVIRPTWTPTDEQLDAIEQTKKVWAAAEAAEDAAWKATQKLRDAGIPDLAICDHIEQVSKPTLNRRLGPRKSREP</sequence>
<dbReference type="Proteomes" id="UP000249334">
    <property type="component" value="Unassembled WGS sequence"/>
</dbReference>
<accession>A0ABX9CBM5</accession>
<gene>
    <name evidence="1" type="ORF">GAR05_06164</name>
</gene>
<comment type="caution">
    <text evidence="1">The sequence shown here is derived from an EMBL/GenBank/DDBJ whole genome shotgun (WGS) entry which is preliminary data.</text>
</comment>
<proteinExistence type="predicted"/>
<dbReference type="EMBL" id="PXXW01000055">
    <property type="protein sequence ID" value="RAN92672.1"/>
    <property type="molecule type" value="Genomic_DNA"/>
</dbReference>
<name>A0ABX9CBM5_9ACTN</name>
<evidence type="ECO:0000313" key="1">
    <source>
        <dbReference type="EMBL" id="RAN92672.1"/>
    </source>
</evidence>
<organism evidence="1 2">
    <name type="scientific">Micromonospora saelicesensis</name>
    <dbReference type="NCBI Taxonomy" id="285676"/>
    <lineage>
        <taxon>Bacteria</taxon>
        <taxon>Bacillati</taxon>
        <taxon>Actinomycetota</taxon>
        <taxon>Actinomycetes</taxon>
        <taxon>Micromonosporales</taxon>
        <taxon>Micromonosporaceae</taxon>
        <taxon>Micromonospora</taxon>
    </lineage>
</organism>
<keyword evidence="2" id="KW-1185">Reference proteome</keyword>
<reference evidence="1 2" key="1">
    <citation type="submission" date="2018-03" db="EMBL/GenBank/DDBJ databases">
        <title>Genomic framework for the identification of Micromonospora saelicesensis and Micromonospora noduli.</title>
        <authorList>
            <person name="Riesco R."/>
            <person name="Trujillo M.E."/>
        </authorList>
    </citation>
    <scope>NUCLEOTIDE SEQUENCE [LARGE SCALE GENOMIC DNA]</scope>
    <source>
        <strain evidence="1 2">GAR05</strain>
    </source>
</reference>
<protein>
    <recommendedName>
        <fullName evidence="3">Transposase</fullName>
    </recommendedName>
</protein>
<evidence type="ECO:0000313" key="2">
    <source>
        <dbReference type="Proteomes" id="UP000249334"/>
    </source>
</evidence>